<dbReference type="AlphaFoldDB" id="A0A8H5MHA7"/>
<dbReference type="EMBL" id="JAACJN010000001">
    <property type="protein sequence ID" value="KAF5393591.1"/>
    <property type="molecule type" value="Genomic_DNA"/>
</dbReference>
<name>A0A8H5MHA7_9AGAR</name>
<evidence type="ECO:0000313" key="1">
    <source>
        <dbReference type="EMBL" id="KAF5393591.1"/>
    </source>
</evidence>
<dbReference type="OrthoDB" id="2962802at2759"/>
<gene>
    <name evidence="1" type="ORF">D9757_000003</name>
</gene>
<reference evidence="1 2" key="1">
    <citation type="journal article" date="2020" name="ISME J.">
        <title>Uncovering the hidden diversity of litter-decomposition mechanisms in mushroom-forming fungi.</title>
        <authorList>
            <person name="Floudas D."/>
            <person name="Bentzer J."/>
            <person name="Ahren D."/>
            <person name="Johansson T."/>
            <person name="Persson P."/>
            <person name="Tunlid A."/>
        </authorList>
    </citation>
    <scope>NUCLEOTIDE SEQUENCE [LARGE SCALE GENOMIC DNA]</scope>
    <source>
        <strain evidence="1 2">CBS 406.79</strain>
    </source>
</reference>
<organism evidence="1 2">
    <name type="scientific">Collybiopsis confluens</name>
    <dbReference type="NCBI Taxonomy" id="2823264"/>
    <lineage>
        <taxon>Eukaryota</taxon>
        <taxon>Fungi</taxon>
        <taxon>Dikarya</taxon>
        <taxon>Basidiomycota</taxon>
        <taxon>Agaricomycotina</taxon>
        <taxon>Agaricomycetes</taxon>
        <taxon>Agaricomycetidae</taxon>
        <taxon>Agaricales</taxon>
        <taxon>Marasmiineae</taxon>
        <taxon>Omphalotaceae</taxon>
        <taxon>Collybiopsis</taxon>
    </lineage>
</organism>
<accession>A0A8H5MHA7</accession>
<comment type="caution">
    <text evidence="1">The sequence shown here is derived from an EMBL/GenBank/DDBJ whole genome shotgun (WGS) entry which is preliminary data.</text>
</comment>
<sequence>MHSQNRTSPTSFSTSPNVQDLQPAQSFRLLMDNDIQYRSFALEYFWGLQEGELDMFSDLNQVHIRADIAQLLWRKDVALVPTLDILTKVNELVNKNFCANVQGPRHLCFEALPVQEYEYKILPITDSGPPLYVLDSNGTHLDQFDFPYDELPPMKLGLYPFFATAHAGAAFLDMQSNRSPVYSRPITGMFGLYCSTIPPEFFSCEDDDDEYYAIEDDVSASASESTVHSGRVQMWIDHADAGHAKDVVPGPIHESVKDRDCTT</sequence>
<evidence type="ECO:0000313" key="2">
    <source>
        <dbReference type="Proteomes" id="UP000518752"/>
    </source>
</evidence>
<dbReference type="Proteomes" id="UP000518752">
    <property type="component" value="Unassembled WGS sequence"/>
</dbReference>
<keyword evidence="2" id="KW-1185">Reference proteome</keyword>
<proteinExistence type="predicted"/>
<protein>
    <submittedName>
        <fullName evidence="1">Uncharacterized protein</fullName>
    </submittedName>
</protein>